<evidence type="ECO:0000259" key="2">
    <source>
        <dbReference type="SMART" id="SM00014"/>
    </source>
</evidence>
<dbReference type="InterPro" id="IPR036938">
    <property type="entry name" value="PAP2/HPO_sf"/>
</dbReference>
<dbReference type="GO" id="GO:0050380">
    <property type="term" value="F:undecaprenyl-diphosphatase activity"/>
    <property type="evidence" value="ECO:0007669"/>
    <property type="project" value="UniProtKB-EC"/>
</dbReference>
<name>A0A841BM22_9ACTN</name>
<dbReference type="CDD" id="cd03392">
    <property type="entry name" value="PAP2_like_2"/>
    <property type="match status" value="1"/>
</dbReference>
<dbReference type="Gene3D" id="1.20.144.10">
    <property type="entry name" value="Phosphatidic acid phosphatase type 2/haloperoxidase"/>
    <property type="match status" value="2"/>
</dbReference>
<sequence>MLIGLLVAALTIAAVYATVLAIRPLVARAGGSPWLSSAGERGRAGLNWLTVRIAAEILILIAGSIVVVTLASIFGEILDEVVDDDDLTAIDRPAVAWLAARRTPRLNVVFAAVTDLGGALMLVAAVAVLAFVVARRLRSRRPVLLALVGLVGIQILVNVIKLVIGRDRPELPGRLVTVSGYSFPSGHAASSLVGFALLAWLTCMVTRNRTVWATAWLSATVGTTAVGLSRVYLGVHYPSDVLGGWMLGLTWLAVLAVATRVHDARASTGGPSR</sequence>
<dbReference type="RefSeq" id="WP_184834142.1">
    <property type="nucleotide sequence ID" value="NZ_JACHMN010000002.1"/>
</dbReference>
<organism evidence="3 4">
    <name type="scientific">Allocatelliglobosispora scoriae</name>
    <dbReference type="NCBI Taxonomy" id="643052"/>
    <lineage>
        <taxon>Bacteria</taxon>
        <taxon>Bacillati</taxon>
        <taxon>Actinomycetota</taxon>
        <taxon>Actinomycetes</taxon>
        <taxon>Micromonosporales</taxon>
        <taxon>Micromonosporaceae</taxon>
        <taxon>Allocatelliglobosispora</taxon>
    </lineage>
</organism>
<feature type="transmembrane region" description="Helical" evidence="1">
    <location>
        <begin position="241"/>
        <end position="258"/>
    </location>
</feature>
<dbReference type="PANTHER" id="PTHR14969">
    <property type="entry name" value="SPHINGOSINE-1-PHOSPHATE PHOSPHOHYDROLASE"/>
    <property type="match status" value="1"/>
</dbReference>
<feature type="transmembrane region" description="Helical" evidence="1">
    <location>
        <begin position="108"/>
        <end position="132"/>
    </location>
</feature>
<dbReference type="InterPro" id="IPR000326">
    <property type="entry name" value="PAP2/HPO"/>
</dbReference>
<dbReference type="SMART" id="SM00014">
    <property type="entry name" value="acidPPc"/>
    <property type="match status" value="1"/>
</dbReference>
<dbReference type="EMBL" id="JACHMN010000002">
    <property type="protein sequence ID" value="MBB5868306.1"/>
    <property type="molecule type" value="Genomic_DNA"/>
</dbReference>
<reference evidence="3 4" key="1">
    <citation type="submission" date="2020-08" db="EMBL/GenBank/DDBJ databases">
        <title>Sequencing the genomes of 1000 actinobacteria strains.</title>
        <authorList>
            <person name="Klenk H.-P."/>
        </authorList>
    </citation>
    <scope>NUCLEOTIDE SEQUENCE [LARGE SCALE GENOMIC DNA]</scope>
    <source>
        <strain evidence="3 4">DSM 45362</strain>
    </source>
</reference>
<protein>
    <submittedName>
        <fullName evidence="3">Undecaprenyl-diphosphatase</fullName>
        <ecNumber evidence="3">3.6.1.27</ecNumber>
    </submittedName>
</protein>
<feature type="transmembrane region" description="Helical" evidence="1">
    <location>
        <begin position="6"/>
        <end position="26"/>
    </location>
</feature>
<feature type="transmembrane region" description="Helical" evidence="1">
    <location>
        <begin position="184"/>
        <end position="203"/>
    </location>
</feature>
<keyword evidence="1" id="KW-1133">Transmembrane helix</keyword>
<dbReference type="SUPFAM" id="SSF48317">
    <property type="entry name" value="Acid phosphatase/Vanadium-dependent haloperoxidase"/>
    <property type="match status" value="1"/>
</dbReference>
<feature type="transmembrane region" description="Helical" evidence="1">
    <location>
        <begin position="46"/>
        <end position="74"/>
    </location>
</feature>
<dbReference type="EC" id="3.6.1.27" evidence="3"/>
<evidence type="ECO:0000313" key="3">
    <source>
        <dbReference type="EMBL" id="MBB5868306.1"/>
    </source>
</evidence>
<keyword evidence="3" id="KW-0378">Hydrolase</keyword>
<keyword evidence="4" id="KW-1185">Reference proteome</keyword>
<feature type="transmembrane region" description="Helical" evidence="1">
    <location>
        <begin position="215"/>
        <end position="235"/>
    </location>
</feature>
<dbReference type="PANTHER" id="PTHR14969:SF13">
    <property type="entry name" value="AT30094P"/>
    <property type="match status" value="1"/>
</dbReference>
<gene>
    <name evidence="3" type="ORF">F4553_001685</name>
</gene>
<evidence type="ECO:0000313" key="4">
    <source>
        <dbReference type="Proteomes" id="UP000587527"/>
    </source>
</evidence>
<keyword evidence="1" id="KW-0812">Transmembrane</keyword>
<dbReference type="Proteomes" id="UP000587527">
    <property type="component" value="Unassembled WGS sequence"/>
</dbReference>
<accession>A0A841BM22</accession>
<evidence type="ECO:0000256" key="1">
    <source>
        <dbReference type="SAM" id="Phobius"/>
    </source>
</evidence>
<proteinExistence type="predicted"/>
<feature type="domain" description="Phosphatidic acid phosphatase type 2/haloperoxidase" evidence="2">
    <location>
        <begin position="143"/>
        <end position="256"/>
    </location>
</feature>
<feature type="transmembrane region" description="Helical" evidence="1">
    <location>
        <begin position="144"/>
        <end position="164"/>
    </location>
</feature>
<dbReference type="Pfam" id="PF01569">
    <property type="entry name" value="PAP2"/>
    <property type="match status" value="1"/>
</dbReference>
<dbReference type="AlphaFoldDB" id="A0A841BM22"/>
<comment type="caution">
    <text evidence="3">The sequence shown here is derived from an EMBL/GenBank/DDBJ whole genome shotgun (WGS) entry which is preliminary data.</text>
</comment>
<keyword evidence="1" id="KW-0472">Membrane</keyword>